<feature type="compositionally biased region" description="Basic and acidic residues" evidence="1">
    <location>
        <begin position="251"/>
        <end position="261"/>
    </location>
</feature>
<name>A0ABQ4FTC1_9ACTN</name>
<comment type="caution">
    <text evidence="3">The sequence shown here is derived from an EMBL/GenBank/DDBJ whole genome shotgun (WGS) entry which is preliminary data.</text>
</comment>
<dbReference type="Gene3D" id="1.10.101.10">
    <property type="entry name" value="PGBD-like superfamily/PGBD"/>
    <property type="match status" value="1"/>
</dbReference>
<organism evidence="3 4">
    <name type="scientific">Microbispora corallina</name>
    <dbReference type="NCBI Taxonomy" id="83302"/>
    <lineage>
        <taxon>Bacteria</taxon>
        <taxon>Bacillati</taxon>
        <taxon>Actinomycetota</taxon>
        <taxon>Actinomycetes</taxon>
        <taxon>Streptosporangiales</taxon>
        <taxon>Streptosporangiaceae</taxon>
        <taxon>Microbispora</taxon>
    </lineage>
</organism>
<feature type="region of interest" description="Disordered" evidence="1">
    <location>
        <begin position="250"/>
        <end position="277"/>
    </location>
</feature>
<dbReference type="EMBL" id="BOOC01000003">
    <property type="protein sequence ID" value="GIH38074.1"/>
    <property type="molecule type" value="Genomic_DNA"/>
</dbReference>
<keyword evidence="4" id="KW-1185">Reference proteome</keyword>
<sequence length="372" mass="38796">MAERAERRGGRPGRAVLAGAAVLALAGGGLAVADGIRRAGRTPASASSSGDAQGAAVPAVPTGTAAVERTDVTQSVQINGTLTYDGAFTVQGTGGRLTRLPAPGSVVRRGRAVYEADGRKVPLLYGPRPAWRPFALGMTDGPDVRQLERNLRALGYTGFTVDSHYDLGTYYAVRRWQHHLRLPVTGSLSLGQVVFLPGPLRVTAYDAALGAAIGGPVLHGTGETPVVSVRLDPSMAPGIRKGDRVTVTLPDGRERRGRVSEVSDVAQASQGPDEQQQQSYVPITVHLTGKQPRVLDQAMVQVAITTERHRDVLAVPIVALLARPGGAFSVVTVGAGGHRTEVPVETGLFDEVSGVVEVTGVAEGARVEVPEG</sequence>
<dbReference type="Proteomes" id="UP000603904">
    <property type="component" value="Unassembled WGS sequence"/>
</dbReference>
<dbReference type="RefSeq" id="WP_204055750.1">
    <property type="nucleotide sequence ID" value="NZ_BAAAGP010000003.1"/>
</dbReference>
<dbReference type="InterPro" id="IPR036366">
    <property type="entry name" value="PGBDSf"/>
</dbReference>
<evidence type="ECO:0000256" key="1">
    <source>
        <dbReference type="SAM" id="MobiDB-lite"/>
    </source>
</evidence>
<gene>
    <name evidence="3" type="ORF">Mco01_10740</name>
</gene>
<protein>
    <submittedName>
        <fullName evidence="3">Peptidoglycan-binding protein</fullName>
    </submittedName>
</protein>
<dbReference type="Gene3D" id="2.40.30.170">
    <property type="match status" value="1"/>
</dbReference>
<proteinExistence type="predicted"/>
<accession>A0ABQ4FTC1</accession>
<evidence type="ECO:0000259" key="2">
    <source>
        <dbReference type="Pfam" id="PF01471"/>
    </source>
</evidence>
<dbReference type="Pfam" id="PF01471">
    <property type="entry name" value="PG_binding_1"/>
    <property type="match status" value="1"/>
</dbReference>
<evidence type="ECO:0000313" key="4">
    <source>
        <dbReference type="Proteomes" id="UP000603904"/>
    </source>
</evidence>
<reference evidence="3 4" key="1">
    <citation type="submission" date="2021-01" db="EMBL/GenBank/DDBJ databases">
        <title>Whole genome shotgun sequence of Microbispora corallina NBRC 16416.</title>
        <authorList>
            <person name="Komaki H."/>
            <person name="Tamura T."/>
        </authorList>
    </citation>
    <scope>NUCLEOTIDE SEQUENCE [LARGE SCALE GENOMIC DNA]</scope>
    <source>
        <strain evidence="3 4">NBRC 16416</strain>
    </source>
</reference>
<evidence type="ECO:0000313" key="3">
    <source>
        <dbReference type="EMBL" id="GIH38074.1"/>
    </source>
</evidence>
<feature type="compositionally biased region" description="Polar residues" evidence="1">
    <location>
        <begin position="266"/>
        <end position="277"/>
    </location>
</feature>
<feature type="domain" description="Peptidoglycan binding-like" evidence="2">
    <location>
        <begin position="141"/>
        <end position="188"/>
    </location>
</feature>
<dbReference type="SUPFAM" id="SSF47090">
    <property type="entry name" value="PGBD-like"/>
    <property type="match status" value="1"/>
</dbReference>
<dbReference type="InterPro" id="IPR036365">
    <property type="entry name" value="PGBD-like_sf"/>
</dbReference>
<dbReference type="InterPro" id="IPR002477">
    <property type="entry name" value="Peptidoglycan-bd-like"/>
</dbReference>